<dbReference type="Gene3D" id="2.20.25.90">
    <property type="entry name" value="ADC-like domains"/>
    <property type="match status" value="1"/>
</dbReference>
<dbReference type="PROSITE" id="PS51669">
    <property type="entry name" value="4FE4S_MOW_BIS_MGD"/>
    <property type="match status" value="1"/>
</dbReference>
<keyword evidence="11" id="KW-0520">NAD</keyword>
<evidence type="ECO:0000256" key="7">
    <source>
        <dbReference type="ARBA" id="ARBA00022737"/>
    </source>
</evidence>
<evidence type="ECO:0000256" key="12">
    <source>
        <dbReference type="ARBA" id="ARBA00023136"/>
    </source>
</evidence>
<dbReference type="PROSITE" id="PS51379">
    <property type="entry name" value="4FE4S_FER_2"/>
    <property type="match status" value="2"/>
</dbReference>
<evidence type="ECO:0000313" key="18">
    <source>
        <dbReference type="EMBL" id="QCQ21442.1"/>
    </source>
</evidence>
<keyword evidence="4" id="KW-0004">4Fe-4S</keyword>
<dbReference type="Proteomes" id="UP000298602">
    <property type="component" value="Chromosome"/>
</dbReference>
<dbReference type="Pfam" id="PF00384">
    <property type="entry name" value="Molybdopterin"/>
    <property type="match status" value="1"/>
</dbReference>
<dbReference type="InterPro" id="IPR054351">
    <property type="entry name" value="NADH_UbQ_OxRdtase_ferredoxin"/>
</dbReference>
<dbReference type="GO" id="GO:0051537">
    <property type="term" value="F:2 iron, 2 sulfur cluster binding"/>
    <property type="evidence" value="ECO:0007669"/>
    <property type="project" value="UniProtKB-KW"/>
</dbReference>
<keyword evidence="5" id="KW-0001">2Fe-2S</keyword>
<dbReference type="InterPro" id="IPR036010">
    <property type="entry name" value="2Fe-2S_ferredoxin-like_sf"/>
</dbReference>
<evidence type="ECO:0000256" key="9">
    <source>
        <dbReference type="ARBA" id="ARBA00023004"/>
    </source>
</evidence>
<dbReference type="Gene3D" id="3.30.70.20">
    <property type="match status" value="1"/>
</dbReference>
<feature type="domain" description="4Fe-4S ferredoxin-type" evidence="15">
    <location>
        <begin position="165"/>
        <end position="195"/>
    </location>
</feature>
<dbReference type="PANTHER" id="PTHR43105">
    <property type="entry name" value="RESPIRATORY NITRATE REDUCTASE"/>
    <property type="match status" value="1"/>
</dbReference>
<reference evidence="18 19" key="1">
    <citation type="submission" date="2019-05" db="EMBL/GenBank/DDBJ databases">
        <title>The Complete Genome Sequence of the n-alkane-degrading Desulfoglaeba alkanexedens ALDC reveals multiple alkylsuccinate synthase gene clusters.</title>
        <authorList>
            <person name="Callaghan A.V."/>
            <person name="Davidova I.A."/>
            <person name="Duncan K.E."/>
            <person name="Morris B."/>
            <person name="McInerney M.J."/>
        </authorList>
    </citation>
    <scope>NUCLEOTIDE SEQUENCE [LARGE SCALE GENOMIC DNA]</scope>
    <source>
        <strain evidence="18 19">ALDC</strain>
    </source>
</reference>
<feature type="domain" description="4Fe-4S ferredoxin-type" evidence="15">
    <location>
        <begin position="208"/>
        <end position="237"/>
    </location>
</feature>
<dbReference type="GO" id="GO:0046872">
    <property type="term" value="F:metal ion binding"/>
    <property type="evidence" value="ECO:0007669"/>
    <property type="project" value="UniProtKB-KW"/>
</dbReference>
<keyword evidence="9" id="KW-0408">Iron</keyword>
<reference evidence="18 19" key="2">
    <citation type="submission" date="2019-05" db="EMBL/GenBank/DDBJ databases">
        <authorList>
            <person name="Suflita J.M."/>
            <person name="Marks C.R."/>
        </authorList>
    </citation>
    <scope>NUCLEOTIDE SEQUENCE [LARGE SCALE GENOMIC DNA]</scope>
    <source>
        <strain evidence="18 19">ALDC</strain>
    </source>
</reference>
<comment type="subcellular location">
    <subcellularLocation>
        <location evidence="2">Membrane</location>
    </subcellularLocation>
</comment>
<proteinExistence type="inferred from homology"/>
<feature type="domain" description="2Fe-2S ferredoxin-type" evidence="14">
    <location>
        <begin position="25"/>
        <end position="105"/>
    </location>
</feature>
<dbReference type="PROSITE" id="PS00198">
    <property type="entry name" value="4FE4S_FER_1"/>
    <property type="match status" value="1"/>
</dbReference>
<keyword evidence="19" id="KW-1185">Reference proteome</keyword>
<dbReference type="AlphaFoldDB" id="A0A4P8L3T4"/>
<keyword evidence="12" id="KW-0472">Membrane</keyword>
<feature type="domain" description="4Fe-4S Mo/W bis-MGD-type" evidence="16">
    <location>
        <begin position="246"/>
        <end position="302"/>
    </location>
</feature>
<keyword evidence="10" id="KW-0411">Iron-sulfur</keyword>
<dbReference type="KEGG" id="dax:FDQ92_04185"/>
<dbReference type="Gene3D" id="3.40.228.10">
    <property type="entry name" value="Dimethylsulfoxide Reductase, domain 2"/>
    <property type="match status" value="1"/>
</dbReference>
<dbReference type="GO" id="GO:0016020">
    <property type="term" value="C:membrane"/>
    <property type="evidence" value="ECO:0007669"/>
    <property type="project" value="UniProtKB-SubCell"/>
</dbReference>
<dbReference type="FunFam" id="3.30.70.20:FF:000035">
    <property type="entry name" value="Iron hydrogenase 1"/>
    <property type="match status" value="1"/>
</dbReference>
<evidence type="ECO:0000256" key="4">
    <source>
        <dbReference type="ARBA" id="ARBA00022485"/>
    </source>
</evidence>
<keyword evidence="8" id="KW-1278">Translocase</keyword>
<gene>
    <name evidence="18" type="ORF">FDQ92_04185</name>
</gene>
<dbReference type="Pfam" id="PF22117">
    <property type="entry name" value="Fer4_Nqo3"/>
    <property type="match status" value="1"/>
</dbReference>
<dbReference type="InterPro" id="IPR006963">
    <property type="entry name" value="Mopterin_OxRdtase_4Fe-4S_dom"/>
</dbReference>
<dbReference type="InterPro" id="IPR006656">
    <property type="entry name" value="Mopterin_OxRdtase"/>
</dbReference>
<name>A0A4P8L3T4_9BACT</name>
<dbReference type="Pfam" id="PF04879">
    <property type="entry name" value="Molybdop_Fe4S4"/>
    <property type="match status" value="1"/>
</dbReference>
<evidence type="ECO:0000259" key="14">
    <source>
        <dbReference type="PROSITE" id="PS51085"/>
    </source>
</evidence>
<evidence type="ECO:0000256" key="8">
    <source>
        <dbReference type="ARBA" id="ARBA00022967"/>
    </source>
</evidence>
<comment type="similarity">
    <text evidence="3">Belongs to the complex I 75 kDa subunit family.</text>
</comment>
<evidence type="ECO:0000256" key="10">
    <source>
        <dbReference type="ARBA" id="ARBA00023014"/>
    </source>
</evidence>
<dbReference type="InterPro" id="IPR050123">
    <property type="entry name" value="Prok_molybdopt-oxidoreductase"/>
</dbReference>
<dbReference type="Pfam" id="PF13510">
    <property type="entry name" value="Fer2_4"/>
    <property type="match status" value="1"/>
</dbReference>
<evidence type="ECO:0000256" key="11">
    <source>
        <dbReference type="ARBA" id="ARBA00023027"/>
    </source>
</evidence>
<dbReference type="SMART" id="SM00929">
    <property type="entry name" value="NADH-G_4Fe-4S_3"/>
    <property type="match status" value="1"/>
</dbReference>
<evidence type="ECO:0000256" key="6">
    <source>
        <dbReference type="ARBA" id="ARBA00022723"/>
    </source>
</evidence>
<keyword evidence="7" id="KW-0677">Repeat</keyword>
<dbReference type="GO" id="GO:0051539">
    <property type="term" value="F:4 iron, 4 sulfur cluster binding"/>
    <property type="evidence" value="ECO:0007669"/>
    <property type="project" value="UniProtKB-KW"/>
</dbReference>
<dbReference type="GO" id="GO:0003954">
    <property type="term" value="F:NADH dehydrogenase activity"/>
    <property type="evidence" value="ECO:0007669"/>
    <property type="project" value="TreeGrafter"/>
</dbReference>
<evidence type="ECO:0000259" key="17">
    <source>
        <dbReference type="PROSITE" id="PS51839"/>
    </source>
</evidence>
<dbReference type="Pfam" id="PF10588">
    <property type="entry name" value="NADH-G_4Fe-4S_3"/>
    <property type="match status" value="1"/>
</dbReference>
<organism evidence="18 19">
    <name type="scientific">Desulfoglaeba alkanexedens ALDC</name>
    <dbReference type="NCBI Taxonomy" id="980445"/>
    <lineage>
        <taxon>Bacteria</taxon>
        <taxon>Pseudomonadati</taxon>
        <taxon>Thermodesulfobacteriota</taxon>
        <taxon>Syntrophobacteria</taxon>
        <taxon>Syntrophobacterales</taxon>
        <taxon>Syntrophobacteraceae</taxon>
        <taxon>Desulfoglaeba</taxon>
    </lineage>
</organism>
<dbReference type="PROSITE" id="PS51839">
    <property type="entry name" value="4FE4S_HC3"/>
    <property type="match status" value="1"/>
</dbReference>
<dbReference type="FunFam" id="3.10.20.740:FF:000004">
    <property type="entry name" value="NADH-quinone oxidoreductase"/>
    <property type="match status" value="1"/>
</dbReference>
<dbReference type="InterPro" id="IPR001041">
    <property type="entry name" value="2Fe-2S_ferredoxin-type"/>
</dbReference>
<sequence>MRRPFVRAAPRTHVNVFREGRGVMAKITLKINGQEVQVEEGSTILEAARLAGVYIPTLCYHPCLPLEEACRVCVVEEVRRGWSTLVAACVFPVRQGMVIETDSEKVREARKTILELLLSDHPNACMTCQAAGECELQDLAYRYRVKPEVFEGERHKYPEDSDPNPYLHIDMNKCVLCRRCIRACHEIQGADVWTKVGRGFNQRISTAFDLPLEEAGCELCGMCADFCPVDAIGWRAGRYQVRAWQLASGSTVCLQCPMGCLARYDTHEGKIVRVRGDFRSPASGGALCKRGRFNIDFISSADRLTAAQILGDDGKLKPVSVDEALQDAARRLKAVCKESGGSAVAVLTGGMLTNEEYYLAQKLARAALGTNSVDNVGGPWQLPLYEGLSSSLGLGAMTHPLDDIAQAKSILVLGSDTLERHAIAAIRARKAAREGASLIVAHPQPVGLVKTADLHLAVSEGSEAALVCGFIKVVLDEKLYDEAFVAERTQDFEKLVRSVEKVELEDVAGKTGLSTEAIQDAARLYASKKPACLIYGGDMSREPADETFFRMCAGLQLLLGAVGTPGAGLAAMGVTGNAQGAADFGAWPKYLPGYRPVTQAAARKVASNLWGVEVPGDAGLSWPEMFEAAEKGSLKALLLVGVDPFDLGLPARSVESALSKLQCLVVQDCVATKALNYAHVVLPGAAFVEKDGTAVNCERRVQRLSKVIDPPGDARTDFELLNALLGAFDASLAVAGPAAAFGEGVQLHRDFGALSWEAIPVEGVQWPVSSEGEGLVRLAVPNGEKPVFKFFAARC</sequence>
<dbReference type="SUPFAM" id="SSF54292">
    <property type="entry name" value="2Fe-2S ferredoxin-like"/>
    <property type="match status" value="1"/>
</dbReference>
<dbReference type="Gene3D" id="3.40.50.740">
    <property type="match status" value="1"/>
</dbReference>
<comment type="cofactor">
    <cofactor evidence="13">
        <name>[2Fe-2S] cluster</name>
        <dbReference type="ChEBI" id="CHEBI:190135"/>
    </cofactor>
</comment>
<evidence type="ECO:0000256" key="1">
    <source>
        <dbReference type="ARBA" id="ARBA00001966"/>
    </source>
</evidence>
<dbReference type="PANTHER" id="PTHR43105:SF10">
    <property type="entry name" value="NADH-QUINONE OXIDOREDUCTASE SUBUNIT G"/>
    <property type="match status" value="1"/>
</dbReference>
<evidence type="ECO:0000256" key="5">
    <source>
        <dbReference type="ARBA" id="ARBA00022714"/>
    </source>
</evidence>
<dbReference type="GO" id="GO:0022904">
    <property type="term" value="P:respiratory electron transport chain"/>
    <property type="evidence" value="ECO:0007669"/>
    <property type="project" value="TreeGrafter"/>
</dbReference>
<evidence type="ECO:0000256" key="3">
    <source>
        <dbReference type="ARBA" id="ARBA00005404"/>
    </source>
</evidence>
<dbReference type="InterPro" id="IPR017896">
    <property type="entry name" value="4Fe4S_Fe-S-bd"/>
</dbReference>
<evidence type="ECO:0000256" key="2">
    <source>
        <dbReference type="ARBA" id="ARBA00004370"/>
    </source>
</evidence>
<evidence type="ECO:0000259" key="16">
    <source>
        <dbReference type="PROSITE" id="PS51669"/>
    </source>
</evidence>
<evidence type="ECO:0000313" key="19">
    <source>
        <dbReference type="Proteomes" id="UP000298602"/>
    </source>
</evidence>
<evidence type="ECO:0000259" key="15">
    <source>
        <dbReference type="PROSITE" id="PS51379"/>
    </source>
</evidence>
<dbReference type="InterPro" id="IPR019574">
    <property type="entry name" value="NADH_UbQ_OxRdtase_Gsu_4Fe4S-bd"/>
</dbReference>
<dbReference type="SMART" id="SM00926">
    <property type="entry name" value="Molybdop_Fe4S4"/>
    <property type="match status" value="1"/>
</dbReference>
<feature type="domain" description="4Fe-4S His(Cys)3-ligated-type" evidence="17">
    <location>
        <begin position="105"/>
        <end position="144"/>
    </location>
</feature>
<protein>
    <submittedName>
        <fullName evidence="18">Formate dehydrogenase subunit alpha</fullName>
    </submittedName>
</protein>
<dbReference type="PROSITE" id="PS51085">
    <property type="entry name" value="2FE2S_FER_2"/>
    <property type="match status" value="1"/>
</dbReference>
<evidence type="ECO:0000256" key="13">
    <source>
        <dbReference type="ARBA" id="ARBA00034078"/>
    </source>
</evidence>
<dbReference type="Gene3D" id="3.10.20.740">
    <property type="match status" value="1"/>
</dbReference>
<dbReference type="SUPFAM" id="SSF54862">
    <property type="entry name" value="4Fe-4S ferredoxins"/>
    <property type="match status" value="1"/>
</dbReference>
<dbReference type="CDD" id="cd00207">
    <property type="entry name" value="fer2"/>
    <property type="match status" value="1"/>
</dbReference>
<dbReference type="InterPro" id="IPR017900">
    <property type="entry name" value="4Fe4S_Fe_S_CS"/>
</dbReference>
<dbReference type="OrthoDB" id="9816402at2"/>
<comment type="cofactor">
    <cofactor evidence="1">
        <name>[4Fe-4S] cluster</name>
        <dbReference type="ChEBI" id="CHEBI:49883"/>
    </cofactor>
</comment>
<accession>A0A4P8L3T4</accession>
<keyword evidence="6" id="KW-0479">Metal-binding</keyword>
<dbReference type="SUPFAM" id="SSF53706">
    <property type="entry name" value="Formate dehydrogenase/DMSO reductase, domains 1-3"/>
    <property type="match status" value="1"/>
</dbReference>
<dbReference type="EMBL" id="CP040098">
    <property type="protein sequence ID" value="QCQ21442.1"/>
    <property type="molecule type" value="Genomic_DNA"/>
</dbReference>